<feature type="compositionally biased region" description="Pro residues" evidence="1">
    <location>
        <begin position="2081"/>
        <end position="2091"/>
    </location>
</feature>
<feature type="compositionally biased region" description="Pro residues" evidence="1">
    <location>
        <begin position="2435"/>
        <end position="2445"/>
    </location>
</feature>
<keyword evidence="2" id="KW-0812">Transmembrane</keyword>
<accession>A0A7Y9LV03</accession>
<feature type="region of interest" description="Disordered" evidence="1">
    <location>
        <begin position="2662"/>
        <end position="2691"/>
    </location>
</feature>
<feature type="region of interest" description="Disordered" evidence="1">
    <location>
        <begin position="1837"/>
        <end position="1858"/>
    </location>
</feature>
<feature type="region of interest" description="Disordered" evidence="1">
    <location>
        <begin position="2189"/>
        <end position="2217"/>
    </location>
</feature>
<feature type="domain" description="DUF7507" evidence="4">
    <location>
        <begin position="1274"/>
        <end position="1379"/>
    </location>
</feature>
<feature type="domain" description="DUF7507" evidence="4">
    <location>
        <begin position="2100"/>
        <end position="2205"/>
    </location>
</feature>
<feature type="domain" description="DUF7507" evidence="4">
    <location>
        <begin position="2454"/>
        <end position="2559"/>
    </location>
</feature>
<feature type="compositionally biased region" description="Pro residues" evidence="1">
    <location>
        <begin position="1020"/>
        <end position="1030"/>
    </location>
</feature>
<feature type="region of interest" description="Disordered" evidence="1">
    <location>
        <begin position="776"/>
        <end position="803"/>
    </location>
</feature>
<feature type="domain" description="DUF7507" evidence="4">
    <location>
        <begin position="2218"/>
        <end position="2323"/>
    </location>
</feature>
<organism evidence="6 7">
    <name type="scientific">Psychromicrobium silvestre</name>
    <dbReference type="NCBI Taxonomy" id="1645614"/>
    <lineage>
        <taxon>Bacteria</taxon>
        <taxon>Bacillati</taxon>
        <taxon>Actinomycetota</taxon>
        <taxon>Actinomycetes</taxon>
        <taxon>Micrococcales</taxon>
        <taxon>Micrococcaceae</taxon>
        <taxon>Psychromicrobium</taxon>
    </lineage>
</organism>
<feature type="region of interest" description="Disordered" evidence="1">
    <location>
        <begin position="2308"/>
        <end position="2336"/>
    </location>
</feature>
<dbReference type="Gene3D" id="2.60.40.10">
    <property type="entry name" value="Immunoglobulins"/>
    <property type="match status" value="1"/>
</dbReference>
<feature type="region of interest" description="Disordered" evidence="1">
    <location>
        <begin position="1481"/>
        <end position="1513"/>
    </location>
</feature>
<feature type="compositionally biased region" description="Pro residues" evidence="1">
    <location>
        <begin position="1373"/>
        <end position="1383"/>
    </location>
</feature>
<dbReference type="InterPro" id="IPR047589">
    <property type="entry name" value="DUF11_rpt"/>
</dbReference>
<feature type="compositionally biased region" description="Pro residues" evidence="1">
    <location>
        <begin position="1727"/>
        <end position="1737"/>
    </location>
</feature>
<feature type="domain" description="DUF7507" evidence="4">
    <location>
        <begin position="2808"/>
        <end position="2913"/>
    </location>
</feature>
<dbReference type="EMBL" id="JACBYQ010000002">
    <property type="protein sequence ID" value="NYE96132.1"/>
    <property type="molecule type" value="Genomic_DNA"/>
</dbReference>
<dbReference type="PANTHER" id="PTHR34819">
    <property type="entry name" value="LARGE CYSTEINE-RICH PERIPLASMIC PROTEIN OMCB"/>
    <property type="match status" value="1"/>
</dbReference>
<feature type="compositionally biased region" description="Pro residues" evidence="1">
    <location>
        <begin position="2907"/>
        <end position="2917"/>
    </location>
</feature>
<feature type="domain" description="DUF7507" evidence="4">
    <location>
        <begin position="1748"/>
        <end position="1851"/>
    </location>
</feature>
<dbReference type="GO" id="GO:0005975">
    <property type="term" value="P:carbohydrate metabolic process"/>
    <property type="evidence" value="ECO:0007669"/>
    <property type="project" value="UniProtKB-ARBA"/>
</dbReference>
<dbReference type="NCBIfam" id="TIGR01451">
    <property type="entry name" value="B_ant_repeat"/>
    <property type="match status" value="19"/>
</dbReference>
<dbReference type="SMART" id="SM00710">
    <property type="entry name" value="PbH1"/>
    <property type="match status" value="17"/>
</dbReference>
<dbReference type="Pfam" id="PF20674">
    <property type="entry name" value="SpaA_3"/>
    <property type="match status" value="1"/>
</dbReference>
<feature type="region of interest" description="Disordered" evidence="1">
    <location>
        <begin position="1245"/>
        <end position="1273"/>
    </location>
</feature>
<dbReference type="Proteomes" id="UP000521748">
    <property type="component" value="Unassembled WGS sequence"/>
</dbReference>
<feature type="region of interest" description="Disordered" evidence="1">
    <location>
        <begin position="1600"/>
        <end position="1625"/>
    </location>
</feature>
<feature type="compositionally biased region" description="Pro residues" evidence="1">
    <location>
        <begin position="1491"/>
        <end position="1501"/>
    </location>
</feature>
<feature type="compositionally biased region" description="Low complexity" evidence="1">
    <location>
        <begin position="1502"/>
        <end position="1511"/>
    </location>
</feature>
<evidence type="ECO:0000259" key="4">
    <source>
        <dbReference type="Pfam" id="PF24346"/>
    </source>
</evidence>
<feature type="compositionally biased region" description="Pro residues" evidence="1">
    <location>
        <begin position="2199"/>
        <end position="2209"/>
    </location>
</feature>
<feature type="domain" description="DUF7507" evidence="4">
    <location>
        <begin position="2336"/>
        <end position="2441"/>
    </location>
</feature>
<feature type="domain" description="DUF7507" evidence="4">
    <location>
        <begin position="1394"/>
        <end position="1497"/>
    </location>
</feature>
<feature type="compositionally biased region" description="Pro residues" evidence="1">
    <location>
        <begin position="2553"/>
        <end position="2563"/>
    </location>
</feature>
<feature type="domain" description="DUF7507" evidence="4">
    <location>
        <begin position="923"/>
        <end position="1026"/>
    </location>
</feature>
<feature type="domain" description="DUF7507" evidence="4">
    <location>
        <begin position="1040"/>
        <end position="1144"/>
    </location>
</feature>
<feature type="domain" description="DUF7507" evidence="4">
    <location>
        <begin position="3044"/>
        <end position="3149"/>
    </location>
</feature>
<feature type="domain" description="DUF7507" evidence="4">
    <location>
        <begin position="1866"/>
        <end position="1969"/>
    </location>
</feature>
<evidence type="ECO:0000313" key="6">
    <source>
        <dbReference type="EMBL" id="NYE96132.1"/>
    </source>
</evidence>
<feature type="transmembrane region" description="Helical" evidence="2">
    <location>
        <begin position="21"/>
        <end position="39"/>
    </location>
</feature>
<feature type="region of interest" description="Disordered" evidence="1">
    <location>
        <begin position="1363"/>
        <end position="1391"/>
    </location>
</feature>
<name>A0A7Y9LV03_9MICC</name>
<sequence length="3204" mass="316706">MLAYLSSSFSGQSKAAQLRRLLAMFIITVLFVGPLPIILSSGANATTPGTPGVTQAGTPVYTENFSNQNASASAINILDYTGGAAAGNMTYTADPQYTPGGGQCNGWILNSTTPLEGSDPGCLNNQPSGWASIQQMAIQLGLQQGQTAAQAANNQVLSEYTNSPSGDIAAGTEFQTASSSSIPAIPGHYYAVSAYFAEVNCFAPNASETFSLIINGTPTVLSTGLNPCTSSDPSVQVKKLQSAAYQIPVGTTASLGLSLYNATATGSGNDVAFDLPQIVDVTPQLDKSFSPALIAPGQTSTVTLTVTNTSDLAAKSDWGITDALPAGVVIAPTPAIGGTCAQVTGAPLVRTGVAGSGTFTVTGGDLAAGQASCTVTFNVTAAAEGTYTNGPGNITTNLNPPSNATLVVKAPRITLTKALGTSRAAAADQFTTQIRTGSAAGPVVNSTLNSTTTGSGSTVTAGTGTTGVLVASAATPYFLTEAGASGANLAAYSQTITCTDSNGLQTGLPNGATFNGSLSITPVAGANISCVLTNSALPVPNINISKTAGTVTGPAANGDYTANYTVKVTNSGAVAGTYGSLTDTPAFAANLQATAASWTSTGTGAAPAGSAVGAGPYSLAPAGTSIGIGVTHTYNVAVTFHYTNTTQAVACAGPGTGLYNSVSLPAGQEQGSTADNSACITPPAPPAPAVSLVKSVTETALTGPGQVLHYSFVVKNTGNVTLAPVTVAETAFSGTGTAPVVTCPAGASSLAPGASVTCTATYTVTQADFDSGQVTNTAVAHGTPPTGPVVDSPPSSAAVPGTASPSITLTKTADASAITSPAQVGQLITYHFTSKNTGNVTLTGVVINDPLAGLSALTYTWPGAAGTLLPGQTVTATATYAITQADINAGHVANSATVTGNPPSGPPVTATANTDTPLPQGSAMTFSKTADASAVTSPAVVGQVITYHFTAKNTGNVTLTGVVINDPHAGLSALTYTWPGTAGTLLPGQTVTATATYAITQADINAGHVANSATTTGTPPSGPPVTPPPGTTDTPLTPNASLSLVKSVTETALTGPGQVLHYSFVVKNTGNVTLAPVTVAETAFSGTGAAPVITCPAGASSLAPGASVTCTATYTVTQADFDSGQVTNTAVAHGTPLTGPVVDSPPSSAAVPGTSAPAMTFSKTADASAVTSPAVVGQVITYHFTAKNTGNVTLTGVVINDPHAGLSALTYTWPGTAGTLLPGQTVTATATYAITQADINAGHVANSATTTGTPPSGPPVTPPPGTTDTPLTSNPAMTFAKTADSSAVTSPAVVGQVITYHFTATNTGNVTLTNVAITDGLAGLSPLVYTWPGTAGTLLPGQSVTATATYAITQADINAGHVANSATTTGTPPSGPPVTPPPGTTDTPLTPGAAMTFSKTADASAVTSPAVIGQVITYHFTAKNTGNVTLTGVVINDPHAGLSALAYTWPGTAGTLLPGQTVTATATYAITQADINAGHVANSATTTGTPPSGPPVTPPPGTTDTPLTSSPAMTFSKTADASAITSPAQVGQVITYHFTAKNTGNVTLTGVVINDPHAGLSALTYTWPGTPGTLLPGQTVTATATYAITQADINAGHVANAATTTGTPPSGPPVTPPPGTTDTPLTSNPAMTFAKTADASAVTSPAVVGQVITYNFTAKNTGNVTLTGVVINDPLAGLSALTYTWPGVAGTLLPGEVVTATATYAITQADIDAGHVANAATTTGTPPSGPPVTPPPGTTDTPLTPGAAMTFSKTADASAVQSPAVVGDLITYHFTSTNTGNVTLTGVVINDPLAGLSALTYTWPGTAGTLLPGQSVTATATYAITQADINAGHVANAATTTGTPPSGPPVTPPPGTTDTPLTPGAAMTFSKTADASAVTSPAVVGQVITYNFSAKNTGNVTLTGVVINDPHVGLSALTYTWPGTPGTLLPGETVTATATYAVTQADINAGHVANSATTTGTPPSGPPVTPPPGTTDTPLTSNPAMTFSKTADASAVTSPAVVGQVITYHFTAKNTGNVTLTGVVINDPHVGLSALTYTWPGTPGTLLPGETVTATATYAITQADINAGHVANSATTTGTPPSGPPVTPPPGTTDTALTSNPAMTFSKTADSSAVTSPAQVGQVITYNFTATNTGNVTLTNVVINDPLTGLSALIYTWPGTAGTLLPGGTVTATATYAITQADINAGHVANSATTTGTPPSGPPVTPPPGTTDTPLTSNPAMTFAKTADASAVTSPAVVGQVITYNFTATNTGNVTLTGVVINDPLTGLSPLTYTWPGTAGILLPGETVTASATYAITQADINAGHVANAATTTGTPPSGPPVTPPPGTTDTPLTSNPAMTFAKTADASAVTSPAVVGQVITYNFTATNTGNVTLTGVVINDPLTGLSPLTYTWPGTAGILLPGETVTASATYAITQADINAGHVANAATTTGTPPSGPPVTPPPGTTDTPLTSNPAMTFTKTADASAVTSPAVVGQVITYHFTATNTGNVTLTNVVINDGLVGLSPLTYTWPGVAGALAPGEVVTATATYAITQGDIDAGHVANSATTTGTPPSGPPVTPPPGTTDTPLTSNPAMSFVKTADATAVHNPSQVGDVITYHFTATNTGNVTLTNVVINDPLTGLSALTYTWPGVAGTLAPGEVLTATATYAVTQGDIDAGHVANAATTTGTPPSGPPVTPPPGTTDTPLPSNPAMSFVKTADASGVQSPAAVGNLITYHFTATNTGNVTLTNVVINDPLTGLSVLTYTWPGTPGTLAPGEVLTATATYAVTQGDIDAGHVANAATTTGTPPSGPPVTPPPGTTDTPLPSNPAMSFSKTADASAVQSPAVVGDLVTYHFTATNTGNVTLTDVVINDGLVGLSPLTYTWPGVAGTLAPGQTVTATATYAIAQADIDAGHVANSATTTGTPPSGPPVTPPPGTTDTPLTPAPAMTFSKTADASAVQSPAVVGDVVTYHFTATNTGNVTLTGVVVNDGLVGLSPLTYTWPGVAGTLAPGEVLTATATYAITQADIDAGHVANSATTMGTPPAGPPVTPPPGTTDTPLTPAPAMTFVKTADASGVHKPAKVGDVITYHFTAKNIGNVTLTNVSITDPLVGLSELSYTWPGTAGTMLPGQTMTATATYAVTQADIDAGQVTNIGTIVGMSPNGSKVTPPPSKAVVPLTQPAPNVLQQLAYTGASLVALPIALVLVLGGILFLVFGRRKRSRH</sequence>
<feature type="domain" description="DUF7507" evidence="4">
    <location>
        <begin position="2572"/>
        <end position="2677"/>
    </location>
</feature>
<feature type="domain" description="DUF7507" evidence="4">
    <location>
        <begin position="1982"/>
        <end position="2087"/>
    </location>
</feature>
<evidence type="ECO:0000313" key="7">
    <source>
        <dbReference type="Proteomes" id="UP000521748"/>
    </source>
</evidence>
<feature type="region of interest" description="Disordered" evidence="1">
    <location>
        <begin position="2071"/>
        <end position="2096"/>
    </location>
</feature>
<dbReference type="Pfam" id="PF25564">
    <property type="entry name" value="DUF7933"/>
    <property type="match status" value="1"/>
</dbReference>
<dbReference type="Pfam" id="PF24346">
    <property type="entry name" value="DUF7507"/>
    <property type="match status" value="21"/>
</dbReference>
<feature type="region of interest" description="Disordered" evidence="1">
    <location>
        <begin position="1010"/>
        <end position="1038"/>
    </location>
</feature>
<protein>
    <submittedName>
        <fullName evidence="6">Putative repeat protein (TIGR01451 family)</fullName>
    </submittedName>
</protein>
<feature type="region of interest" description="Disordered" evidence="1">
    <location>
        <begin position="2897"/>
        <end position="2929"/>
    </location>
</feature>
<feature type="region of interest" description="Disordered" evidence="1">
    <location>
        <begin position="2542"/>
        <end position="2569"/>
    </location>
</feature>
<feature type="compositionally biased region" description="Pro residues" evidence="1">
    <location>
        <begin position="1255"/>
        <end position="1265"/>
    </location>
</feature>
<feature type="region of interest" description="Disordered" evidence="1">
    <location>
        <begin position="1718"/>
        <end position="1740"/>
    </location>
</feature>
<feature type="domain" description="DUF7507" evidence="4">
    <location>
        <begin position="2690"/>
        <end position="2795"/>
    </location>
</feature>
<dbReference type="InterPro" id="IPR051172">
    <property type="entry name" value="Chlamydia_OmcB"/>
</dbReference>
<reference evidence="6 7" key="1">
    <citation type="submission" date="2020-07" db="EMBL/GenBank/DDBJ databases">
        <title>Sequencing the genomes of 1000 actinobacteria strains.</title>
        <authorList>
            <person name="Klenk H.-P."/>
        </authorList>
    </citation>
    <scope>NUCLEOTIDE SEQUENCE [LARGE SCALE GENOMIC DNA]</scope>
    <source>
        <strain evidence="6 7">DSM 102047</strain>
    </source>
</reference>
<keyword evidence="7" id="KW-1185">Reference proteome</keyword>
<feature type="region of interest" description="Disordered" evidence="1">
    <location>
        <begin position="2780"/>
        <end position="2813"/>
    </location>
</feature>
<evidence type="ECO:0000256" key="2">
    <source>
        <dbReference type="SAM" id="Phobius"/>
    </source>
</evidence>
<evidence type="ECO:0000259" key="3">
    <source>
        <dbReference type="Pfam" id="PF20674"/>
    </source>
</evidence>
<evidence type="ECO:0000259" key="5">
    <source>
        <dbReference type="Pfam" id="PF25564"/>
    </source>
</evidence>
<proteinExistence type="predicted"/>
<feature type="domain" description="DUF7507" evidence="4">
    <location>
        <begin position="1156"/>
        <end position="1261"/>
    </location>
</feature>
<feature type="transmembrane region" description="Helical" evidence="2">
    <location>
        <begin position="3170"/>
        <end position="3196"/>
    </location>
</feature>
<feature type="compositionally biased region" description="Low complexity" evidence="1">
    <location>
        <begin position="2918"/>
        <end position="2929"/>
    </location>
</feature>
<dbReference type="InterPro" id="IPR013783">
    <property type="entry name" value="Ig-like_fold"/>
</dbReference>
<feature type="region of interest" description="Disordered" evidence="1">
    <location>
        <begin position="1953"/>
        <end position="1982"/>
    </location>
</feature>
<feature type="compositionally biased region" description="Pro residues" evidence="1">
    <location>
        <begin position="1963"/>
        <end position="1973"/>
    </location>
</feature>
<dbReference type="InterPro" id="IPR055354">
    <property type="entry name" value="DUF7507"/>
</dbReference>
<feature type="domain" description="DUF7507" evidence="4">
    <location>
        <begin position="1628"/>
        <end position="1733"/>
    </location>
</feature>
<evidence type="ECO:0000256" key="1">
    <source>
        <dbReference type="SAM" id="MobiDB-lite"/>
    </source>
</evidence>
<feature type="domain" description="DUF7507" evidence="4">
    <location>
        <begin position="2926"/>
        <end position="3031"/>
    </location>
</feature>
<feature type="compositionally biased region" description="Pro residues" evidence="1">
    <location>
        <begin position="1845"/>
        <end position="1855"/>
    </location>
</feature>
<keyword evidence="2" id="KW-0472">Membrane</keyword>
<feature type="compositionally biased region" description="Pro residues" evidence="1">
    <location>
        <begin position="2671"/>
        <end position="2681"/>
    </location>
</feature>
<feature type="compositionally biased region" description="Pro residues" evidence="1">
    <location>
        <begin position="2789"/>
        <end position="2799"/>
    </location>
</feature>
<feature type="compositionally biased region" description="Pro residues" evidence="1">
    <location>
        <begin position="1609"/>
        <end position="1619"/>
    </location>
</feature>
<feature type="region of interest" description="Disordered" evidence="1">
    <location>
        <begin position="2426"/>
        <end position="2452"/>
    </location>
</feature>
<dbReference type="InterPro" id="IPR048834">
    <property type="entry name" value="SpaA_pre-album"/>
</dbReference>
<dbReference type="InterPro" id="IPR006626">
    <property type="entry name" value="PbH1"/>
</dbReference>
<dbReference type="InterPro" id="IPR057693">
    <property type="entry name" value="DUF7933"/>
</dbReference>
<feature type="compositionally biased region" description="Pro residues" evidence="1">
    <location>
        <begin position="2317"/>
        <end position="2327"/>
    </location>
</feature>
<feature type="domain" description="SpaA-like prealbumin fold" evidence="3">
    <location>
        <begin position="413"/>
        <end position="535"/>
    </location>
</feature>
<keyword evidence="2" id="KW-1133">Transmembrane helix</keyword>
<gene>
    <name evidence="6" type="ORF">FHU41_002382</name>
</gene>
<dbReference type="RefSeq" id="WP_246279604.1">
    <property type="nucleotide sequence ID" value="NZ_JACBYQ010000002.1"/>
</dbReference>
<comment type="caution">
    <text evidence="6">The sequence shown here is derived from an EMBL/GenBank/DDBJ whole genome shotgun (WGS) entry which is preliminary data.</text>
</comment>
<feature type="domain" description="DUF7507" evidence="4">
    <location>
        <begin position="1510"/>
        <end position="1615"/>
    </location>
</feature>
<feature type="domain" description="DUF7933" evidence="5">
    <location>
        <begin position="283"/>
        <end position="408"/>
    </location>
</feature>
<feature type="domain" description="DUF7507" evidence="4">
    <location>
        <begin position="804"/>
        <end position="910"/>
    </location>
</feature>
<feature type="domain" description="DUF7507" evidence="4">
    <location>
        <begin position="687"/>
        <end position="792"/>
    </location>
</feature>